<feature type="transmembrane region" description="Helical" evidence="1">
    <location>
        <begin position="234"/>
        <end position="252"/>
    </location>
</feature>
<name>A0ABQ9F221_TEGGR</name>
<dbReference type="EMBL" id="JARBDR010000643">
    <property type="protein sequence ID" value="KAJ8309645.1"/>
    <property type="molecule type" value="Genomic_DNA"/>
</dbReference>
<proteinExistence type="predicted"/>
<keyword evidence="3" id="KW-1185">Reference proteome</keyword>
<keyword evidence="1" id="KW-0472">Membrane</keyword>
<comment type="caution">
    <text evidence="2">The sequence shown here is derived from an EMBL/GenBank/DDBJ whole genome shotgun (WGS) entry which is preliminary data.</text>
</comment>
<evidence type="ECO:0000313" key="3">
    <source>
        <dbReference type="Proteomes" id="UP001217089"/>
    </source>
</evidence>
<accession>A0ABQ9F221</accession>
<protein>
    <submittedName>
        <fullName evidence="2">Uncharacterized protein</fullName>
    </submittedName>
</protein>
<reference evidence="2 3" key="1">
    <citation type="submission" date="2022-12" db="EMBL/GenBank/DDBJ databases">
        <title>Chromosome-level genome of Tegillarca granosa.</title>
        <authorList>
            <person name="Kim J."/>
        </authorList>
    </citation>
    <scope>NUCLEOTIDE SEQUENCE [LARGE SCALE GENOMIC DNA]</scope>
    <source>
        <strain evidence="2">Teg-2019</strain>
        <tissue evidence="2">Adductor muscle</tissue>
    </source>
</reference>
<evidence type="ECO:0000313" key="2">
    <source>
        <dbReference type="EMBL" id="KAJ8309645.1"/>
    </source>
</evidence>
<organism evidence="2 3">
    <name type="scientific">Tegillarca granosa</name>
    <name type="common">Malaysian cockle</name>
    <name type="synonym">Anadara granosa</name>
    <dbReference type="NCBI Taxonomy" id="220873"/>
    <lineage>
        <taxon>Eukaryota</taxon>
        <taxon>Metazoa</taxon>
        <taxon>Spiralia</taxon>
        <taxon>Lophotrochozoa</taxon>
        <taxon>Mollusca</taxon>
        <taxon>Bivalvia</taxon>
        <taxon>Autobranchia</taxon>
        <taxon>Pteriomorphia</taxon>
        <taxon>Arcoida</taxon>
        <taxon>Arcoidea</taxon>
        <taxon>Arcidae</taxon>
        <taxon>Tegillarca</taxon>
    </lineage>
</organism>
<gene>
    <name evidence="2" type="ORF">KUTeg_012802</name>
</gene>
<dbReference type="Proteomes" id="UP001217089">
    <property type="component" value="Unassembled WGS sequence"/>
</dbReference>
<sequence length="296" mass="33252">MATGNKLVKRETDNEIEGFLQNVSPIKTSKKIISISTVPFRQDGQNVNTFAFAAADKSPVKLKDISLTPSQREANSSDVIVKKHSTMEIKKNVDFPYKIRETPTSTMTTVANCLEMPAYNKTYYASYSTYVVPCSLPLCYISHFETVSRTNINAHYSDVTTLLPNPETTDHNVFNVSAILNTQPSSELDTEPTVTFEMSTISLPNITAKYTTGKLTIIIGRYNNKTNTNNDLKYLAVLIVPILAIGISVVIINQKKRKGKRSNLFELNNSEFTYNISDDEVTEYSRKEGRDKEIYL</sequence>
<keyword evidence="1" id="KW-1133">Transmembrane helix</keyword>
<evidence type="ECO:0000256" key="1">
    <source>
        <dbReference type="SAM" id="Phobius"/>
    </source>
</evidence>
<keyword evidence="1" id="KW-0812">Transmembrane</keyword>